<feature type="coiled-coil region" evidence="2">
    <location>
        <begin position="123"/>
        <end position="189"/>
    </location>
</feature>
<dbReference type="NCBIfam" id="TIGR00254">
    <property type="entry name" value="GGDEF"/>
    <property type="match status" value="1"/>
</dbReference>
<dbReference type="InterPro" id="IPR013655">
    <property type="entry name" value="PAS_fold_3"/>
</dbReference>
<dbReference type="CDD" id="cd19920">
    <property type="entry name" value="REC_PA4781-like"/>
    <property type="match status" value="1"/>
</dbReference>
<dbReference type="InterPro" id="IPR000160">
    <property type="entry name" value="GGDEF_dom"/>
</dbReference>
<evidence type="ECO:0000259" key="4">
    <source>
        <dbReference type="PROSITE" id="PS50112"/>
    </source>
</evidence>
<dbReference type="Gene3D" id="3.40.50.2300">
    <property type="match status" value="1"/>
</dbReference>
<dbReference type="SUPFAM" id="SSF141868">
    <property type="entry name" value="EAL domain-like"/>
    <property type="match status" value="1"/>
</dbReference>
<dbReference type="InterPro" id="IPR035965">
    <property type="entry name" value="PAS-like_dom_sf"/>
</dbReference>
<dbReference type="InterPro" id="IPR052155">
    <property type="entry name" value="Biofilm_reg_signaling"/>
</dbReference>
<dbReference type="Pfam" id="PF08447">
    <property type="entry name" value="PAS_3"/>
    <property type="match status" value="1"/>
</dbReference>
<dbReference type="SMART" id="SM00448">
    <property type="entry name" value="REC"/>
    <property type="match status" value="1"/>
</dbReference>
<organism evidence="8 9">
    <name type="scientific">Waterburya agarophytonicola KI4</name>
    <dbReference type="NCBI Taxonomy" id="2874699"/>
    <lineage>
        <taxon>Bacteria</taxon>
        <taxon>Bacillati</taxon>
        <taxon>Cyanobacteriota</taxon>
        <taxon>Cyanophyceae</taxon>
        <taxon>Pleurocapsales</taxon>
        <taxon>Hyellaceae</taxon>
        <taxon>Waterburya</taxon>
        <taxon>Waterburya agarophytonicola</taxon>
    </lineage>
</organism>
<dbReference type="InterPro" id="IPR001789">
    <property type="entry name" value="Sig_transdc_resp-reg_receiver"/>
</dbReference>
<dbReference type="PANTHER" id="PTHR44757:SF2">
    <property type="entry name" value="BIOFILM ARCHITECTURE MAINTENANCE PROTEIN MBAA"/>
    <property type="match status" value="1"/>
</dbReference>
<dbReference type="InterPro" id="IPR001633">
    <property type="entry name" value="EAL_dom"/>
</dbReference>
<dbReference type="Gene3D" id="3.30.450.20">
    <property type="entry name" value="PAS domain"/>
    <property type="match status" value="1"/>
</dbReference>
<dbReference type="InterPro" id="IPR000014">
    <property type="entry name" value="PAS"/>
</dbReference>
<dbReference type="Pfam" id="PF00990">
    <property type="entry name" value="GGDEF"/>
    <property type="match status" value="1"/>
</dbReference>
<dbReference type="PROSITE" id="PS50113">
    <property type="entry name" value="PAC"/>
    <property type="match status" value="1"/>
</dbReference>
<accession>A0A964BRX1</accession>
<dbReference type="EMBL" id="JADWDC010000027">
    <property type="protein sequence ID" value="MCC0177711.1"/>
    <property type="molecule type" value="Genomic_DNA"/>
</dbReference>
<feature type="domain" description="Response regulatory" evidence="3">
    <location>
        <begin position="12"/>
        <end position="128"/>
    </location>
</feature>
<dbReference type="Gene3D" id="3.20.20.450">
    <property type="entry name" value="EAL domain"/>
    <property type="match status" value="1"/>
</dbReference>
<evidence type="ECO:0000259" key="3">
    <source>
        <dbReference type="PROSITE" id="PS50110"/>
    </source>
</evidence>
<dbReference type="Pfam" id="PF00563">
    <property type="entry name" value="EAL"/>
    <property type="match status" value="1"/>
</dbReference>
<dbReference type="SMART" id="SM00267">
    <property type="entry name" value="GGDEF"/>
    <property type="match status" value="1"/>
</dbReference>
<dbReference type="CDD" id="cd01948">
    <property type="entry name" value="EAL"/>
    <property type="match status" value="1"/>
</dbReference>
<dbReference type="InterPro" id="IPR029787">
    <property type="entry name" value="Nucleotide_cyclase"/>
</dbReference>
<dbReference type="SUPFAM" id="SSF55073">
    <property type="entry name" value="Nucleotide cyclase"/>
    <property type="match status" value="1"/>
</dbReference>
<dbReference type="InterPro" id="IPR043128">
    <property type="entry name" value="Rev_trsase/Diguanyl_cyclase"/>
</dbReference>
<dbReference type="PANTHER" id="PTHR44757">
    <property type="entry name" value="DIGUANYLATE CYCLASE DGCP"/>
    <property type="match status" value="1"/>
</dbReference>
<feature type="domain" description="PAS" evidence="4">
    <location>
        <begin position="179"/>
        <end position="252"/>
    </location>
</feature>
<dbReference type="Pfam" id="PF00072">
    <property type="entry name" value="Response_reg"/>
    <property type="match status" value="1"/>
</dbReference>
<evidence type="ECO:0000256" key="1">
    <source>
        <dbReference type="PROSITE-ProRule" id="PRU00169"/>
    </source>
</evidence>
<dbReference type="RefSeq" id="WP_229640775.1">
    <property type="nucleotide sequence ID" value="NZ_JADWDC010000027.1"/>
</dbReference>
<evidence type="ECO:0000259" key="7">
    <source>
        <dbReference type="PROSITE" id="PS50887"/>
    </source>
</evidence>
<dbReference type="Gene3D" id="3.30.70.270">
    <property type="match status" value="1"/>
</dbReference>
<proteinExistence type="predicted"/>
<dbReference type="CDD" id="cd01949">
    <property type="entry name" value="GGDEF"/>
    <property type="match status" value="1"/>
</dbReference>
<dbReference type="NCBIfam" id="TIGR00229">
    <property type="entry name" value="sensory_box"/>
    <property type="match status" value="1"/>
</dbReference>
<dbReference type="InterPro" id="IPR000700">
    <property type="entry name" value="PAS-assoc_C"/>
</dbReference>
<dbReference type="InterPro" id="IPR001610">
    <property type="entry name" value="PAC"/>
</dbReference>
<name>A0A964BRX1_9CYAN</name>
<dbReference type="GO" id="GO:0000160">
    <property type="term" value="P:phosphorelay signal transduction system"/>
    <property type="evidence" value="ECO:0007669"/>
    <property type="project" value="InterPro"/>
</dbReference>
<dbReference type="SMART" id="SM00052">
    <property type="entry name" value="EAL"/>
    <property type="match status" value="1"/>
</dbReference>
<dbReference type="SMART" id="SM00086">
    <property type="entry name" value="PAC"/>
    <property type="match status" value="1"/>
</dbReference>
<dbReference type="SUPFAM" id="SSF52172">
    <property type="entry name" value="CheY-like"/>
    <property type="match status" value="1"/>
</dbReference>
<dbReference type="PROSITE" id="PS50112">
    <property type="entry name" value="PAS"/>
    <property type="match status" value="1"/>
</dbReference>
<dbReference type="FunFam" id="3.30.70.270:FF:000001">
    <property type="entry name" value="Diguanylate cyclase domain protein"/>
    <property type="match status" value="1"/>
</dbReference>
<feature type="domain" description="EAL" evidence="6">
    <location>
        <begin position="480"/>
        <end position="735"/>
    </location>
</feature>
<feature type="modified residue" description="4-aspartylphosphate" evidence="1">
    <location>
        <position position="61"/>
    </location>
</feature>
<comment type="caution">
    <text evidence="8">The sequence shown here is derived from an EMBL/GenBank/DDBJ whole genome shotgun (WGS) entry which is preliminary data.</text>
</comment>
<protein>
    <submittedName>
        <fullName evidence="8">EAL domain-containing protein</fullName>
    </submittedName>
</protein>
<dbReference type="InterPro" id="IPR011006">
    <property type="entry name" value="CheY-like_superfamily"/>
</dbReference>
<evidence type="ECO:0000259" key="6">
    <source>
        <dbReference type="PROSITE" id="PS50883"/>
    </source>
</evidence>
<keyword evidence="9" id="KW-1185">Reference proteome</keyword>
<dbReference type="PROSITE" id="PS50883">
    <property type="entry name" value="EAL"/>
    <property type="match status" value="1"/>
</dbReference>
<dbReference type="SMART" id="SM00091">
    <property type="entry name" value="PAS"/>
    <property type="match status" value="1"/>
</dbReference>
<dbReference type="Proteomes" id="UP000729733">
    <property type="component" value="Unassembled WGS sequence"/>
</dbReference>
<feature type="domain" description="GGDEF" evidence="7">
    <location>
        <begin position="338"/>
        <end position="471"/>
    </location>
</feature>
<keyword evidence="2" id="KW-0175">Coiled coil</keyword>
<dbReference type="AlphaFoldDB" id="A0A964BRX1"/>
<feature type="domain" description="PAC" evidence="5">
    <location>
        <begin position="253"/>
        <end position="305"/>
    </location>
</feature>
<evidence type="ECO:0000259" key="5">
    <source>
        <dbReference type="PROSITE" id="PS50113"/>
    </source>
</evidence>
<dbReference type="PROSITE" id="PS50110">
    <property type="entry name" value="RESPONSE_REGULATORY"/>
    <property type="match status" value="1"/>
</dbReference>
<evidence type="ECO:0000313" key="8">
    <source>
        <dbReference type="EMBL" id="MCC0177711.1"/>
    </source>
</evidence>
<dbReference type="CDD" id="cd00130">
    <property type="entry name" value="PAS"/>
    <property type="match status" value="1"/>
</dbReference>
<dbReference type="InterPro" id="IPR035919">
    <property type="entry name" value="EAL_sf"/>
</dbReference>
<evidence type="ECO:0000313" key="9">
    <source>
        <dbReference type="Proteomes" id="UP000729733"/>
    </source>
</evidence>
<dbReference type="SUPFAM" id="SSF55785">
    <property type="entry name" value="PYP-like sensor domain (PAS domain)"/>
    <property type="match status" value="1"/>
</dbReference>
<keyword evidence="1" id="KW-0597">Phosphoprotein</keyword>
<reference evidence="8" key="1">
    <citation type="journal article" date="2021" name="Antonie Van Leeuwenhoek">
        <title>Draft genome and description of Waterburya agarophytonicola gen. nov. sp. nov. (Pleurocapsales, Cyanobacteria): a seaweed symbiont.</title>
        <authorList>
            <person name="Bonthond G."/>
            <person name="Shalygin S."/>
            <person name="Bayer T."/>
            <person name="Weinberger F."/>
        </authorList>
    </citation>
    <scope>NUCLEOTIDE SEQUENCE</scope>
    <source>
        <strain evidence="8">KI4</strain>
    </source>
</reference>
<evidence type="ECO:0000256" key="2">
    <source>
        <dbReference type="SAM" id="Coils"/>
    </source>
</evidence>
<gene>
    <name evidence="8" type="ORF">I4641_12045</name>
</gene>
<dbReference type="PROSITE" id="PS50887">
    <property type="entry name" value="GGDEF"/>
    <property type="match status" value="1"/>
</dbReference>
<sequence>MSVLTLEQTKLKILVVDDKPENLRLLSNALSHEKYEVKCVINGEMALMVANSVTPDLILLDVMMPDLNGYQVCEKLKADEKTKDIPIIFLSANNDSIDRIKALRVGAVDYINKPFQINEVLLRIKNQLQLKAARQEISKLNTELERRIQERTAQLEAANQELKYEIKEREQVTRLLRQSEEKLESILNSLEEVVWSAEVATSNLLFLNPAATKVYGRSVEELLKNPDLRLESIHPDDRDRVELSLASFLNHNNELEYRIVQPNGKIRWVWERSRIIYDDDGSLNRRDGIICDITERKKIEEELSYEARHDSLTNLPNRSAFIEQVEQTLKCCHKNPDYLFAVLFIDLDRFKIVNDSLGHLVGDKLLISIAEILTDCSRFGDFVARLGGDEFTILLSNVESLEDCHNIAERIQAKLKTPLSLEGHTVFTSASIGIVLGNNKYQDSSEILRDADIAMYRAKSDGKARHEVFDAQMYAETKELLEIENDLRNAVLHKEFVLYYQPIVSLENDTLYGFEALLRWNHQKKGMIYPDKFIHVAEETGLIESIGRWALETACRQLRIWQVQYPGAANLKVGVNVASQQMKDSQFLSILDRTLEQTGLSGKALHLEITESTLMDYEPETISLFNKIRHRGIKINIDDFGTGYSSLQYLNRFPISTLKIDRSFTEGMLQEKENFEIIKTIVTLARTLKIDVVAEGIENIKQLKVLKKLNCKFGQGYLFSEAVDCESATLLINKY</sequence>